<keyword evidence="2" id="KW-1185">Reference proteome</keyword>
<evidence type="ECO:0000313" key="1">
    <source>
        <dbReference type="EMBL" id="PON55910.1"/>
    </source>
</evidence>
<sequence length="60" mass="6646">MTVTPDPIEVSASKSGRDKVRRVLPTTEDAKIHNDVKNVLGGLKAILRREIESLYSKIAK</sequence>
<dbReference type="AlphaFoldDB" id="A0A2P5C487"/>
<accession>A0A2P5C487</accession>
<feature type="non-terminal residue" evidence="1">
    <location>
        <position position="60"/>
    </location>
</feature>
<protein>
    <submittedName>
        <fullName evidence="1">Uncharacterized protein</fullName>
    </submittedName>
</protein>
<dbReference type="EMBL" id="JXTB01000177">
    <property type="protein sequence ID" value="PON55910.1"/>
    <property type="molecule type" value="Genomic_DNA"/>
</dbReference>
<gene>
    <name evidence="1" type="ORF">PanWU01x14_184820</name>
</gene>
<dbReference type="Proteomes" id="UP000237105">
    <property type="component" value="Unassembled WGS sequence"/>
</dbReference>
<comment type="caution">
    <text evidence="1">The sequence shown here is derived from an EMBL/GenBank/DDBJ whole genome shotgun (WGS) entry which is preliminary data.</text>
</comment>
<proteinExistence type="predicted"/>
<organism evidence="1 2">
    <name type="scientific">Parasponia andersonii</name>
    <name type="common">Sponia andersonii</name>
    <dbReference type="NCBI Taxonomy" id="3476"/>
    <lineage>
        <taxon>Eukaryota</taxon>
        <taxon>Viridiplantae</taxon>
        <taxon>Streptophyta</taxon>
        <taxon>Embryophyta</taxon>
        <taxon>Tracheophyta</taxon>
        <taxon>Spermatophyta</taxon>
        <taxon>Magnoliopsida</taxon>
        <taxon>eudicotyledons</taxon>
        <taxon>Gunneridae</taxon>
        <taxon>Pentapetalae</taxon>
        <taxon>rosids</taxon>
        <taxon>fabids</taxon>
        <taxon>Rosales</taxon>
        <taxon>Cannabaceae</taxon>
        <taxon>Parasponia</taxon>
    </lineage>
</organism>
<evidence type="ECO:0000313" key="2">
    <source>
        <dbReference type="Proteomes" id="UP000237105"/>
    </source>
</evidence>
<name>A0A2P5C487_PARAD</name>
<reference evidence="2" key="1">
    <citation type="submission" date="2016-06" db="EMBL/GenBank/DDBJ databases">
        <title>Parallel loss of symbiosis genes in relatives of nitrogen-fixing non-legume Parasponia.</title>
        <authorList>
            <person name="Van Velzen R."/>
            <person name="Holmer R."/>
            <person name="Bu F."/>
            <person name="Rutten L."/>
            <person name="Van Zeijl A."/>
            <person name="Liu W."/>
            <person name="Santuari L."/>
            <person name="Cao Q."/>
            <person name="Sharma T."/>
            <person name="Shen D."/>
            <person name="Roswanjaya Y."/>
            <person name="Wardhani T."/>
            <person name="Kalhor M.S."/>
            <person name="Jansen J."/>
            <person name="Van den Hoogen J."/>
            <person name="Gungor B."/>
            <person name="Hartog M."/>
            <person name="Hontelez J."/>
            <person name="Verver J."/>
            <person name="Yang W.-C."/>
            <person name="Schijlen E."/>
            <person name="Repin R."/>
            <person name="Schilthuizen M."/>
            <person name="Schranz E."/>
            <person name="Heidstra R."/>
            <person name="Miyata K."/>
            <person name="Fedorova E."/>
            <person name="Kohlen W."/>
            <person name="Bisseling T."/>
            <person name="Smit S."/>
            <person name="Geurts R."/>
        </authorList>
    </citation>
    <scope>NUCLEOTIDE SEQUENCE [LARGE SCALE GENOMIC DNA]</scope>
    <source>
        <strain evidence="2">cv. WU1-14</strain>
    </source>
</reference>